<reference evidence="9 10" key="1">
    <citation type="submission" date="2010-07" db="EMBL/GenBank/DDBJ databases">
        <title>The draft genome of Paenibacillus curdlanolyticus YK9.</title>
        <authorList>
            <consortium name="US DOE Joint Genome Institute (JGI-PGF)"/>
            <person name="Lucas S."/>
            <person name="Copeland A."/>
            <person name="Lapidus A."/>
            <person name="Cheng J.-F."/>
            <person name="Bruce D."/>
            <person name="Goodwin L."/>
            <person name="Pitluck S."/>
            <person name="Land M.L."/>
            <person name="Hauser L."/>
            <person name="Chang Y.-J."/>
            <person name="Jeffries C."/>
            <person name="Anderson I.J."/>
            <person name="Johnson E."/>
            <person name="Loganathan U."/>
            <person name="Mulhopadhyay B."/>
            <person name="Kyrpides N."/>
            <person name="Woyke T.J."/>
        </authorList>
    </citation>
    <scope>NUCLEOTIDE SEQUENCE [LARGE SCALE GENOMIC DNA]</scope>
    <source>
        <strain evidence="9 10">YK9</strain>
    </source>
</reference>
<keyword evidence="5 8" id="KW-1133">Transmembrane helix</keyword>
<feature type="transmembrane region" description="Helical" evidence="8">
    <location>
        <begin position="84"/>
        <end position="103"/>
    </location>
</feature>
<dbReference type="eggNOG" id="COG2076">
    <property type="taxonomic scope" value="Bacteria"/>
</dbReference>
<evidence type="ECO:0000256" key="7">
    <source>
        <dbReference type="RuleBase" id="RU003942"/>
    </source>
</evidence>
<dbReference type="InterPro" id="IPR000390">
    <property type="entry name" value="Small_drug/metabolite_transptr"/>
</dbReference>
<dbReference type="InterPro" id="IPR037185">
    <property type="entry name" value="EmrE-like"/>
</dbReference>
<dbReference type="GO" id="GO:0022857">
    <property type="term" value="F:transmembrane transporter activity"/>
    <property type="evidence" value="ECO:0007669"/>
    <property type="project" value="InterPro"/>
</dbReference>
<evidence type="ECO:0000256" key="5">
    <source>
        <dbReference type="ARBA" id="ARBA00022989"/>
    </source>
</evidence>
<comment type="similarity">
    <text evidence="7">Belongs to the drug/metabolite transporter (DMT) superfamily. Small multidrug resistance (SMR) (TC 2.A.7.1) family.</text>
</comment>
<evidence type="ECO:0000256" key="2">
    <source>
        <dbReference type="ARBA" id="ARBA00022448"/>
    </source>
</evidence>
<evidence type="ECO:0000313" key="9">
    <source>
        <dbReference type="EMBL" id="EFM09121.1"/>
    </source>
</evidence>
<gene>
    <name evidence="9" type="ORF">PaecuDRAFT_4124</name>
</gene>
<dbReference type="SUPFAM" id="SSF103481">
    <property type="entry name" value="Multidrug resistance efflux transporter EmrE"/>
    <property type="match status" value="1"/>
</dbReference>
<dbReference type="Proteomes" id="UP000005387">
    <property type="component" value="Unassembled WGS sequence"/>
</dbReference>
<dbReference type="PANTHER" id="PTHR30561:SF0">
    <property type="entry name" value="GUANIDINIUM EXPORTER"/>
    <property type="match status" value="1"/>
</dbReference>
<feature type="transmembrane region" description="Helical" evidence="8">
    <location>
        <begin position="58"/>
        <end position="78"/>
    </location>
</feature>
<dbReference type="InterPro" id="IPR045324">
    <property type="entry name" value="Small_multidrug_res"/>
</dbReference>
<comment type="subcellular location">
    <subcellularLocation>
        <location evidence="1 7">Cell membrane</location>
        <topology evidence="1 7">Multi-pass membrane protein</topology>
    </subcellularLocation>
</comment>
<keyword evidence="10" id="KW-1185">Reference proteome</keyword>
<evidence type="ECO:0000256" key="6">
    <source>
        <dbReference type="ARBA" id="ARBA00023136"/>
    </source>
</evidence>
<evidence type="ECO:0000313" key="10">
    <source>
        <dbReference type="Proteomes" id="UP000005387"/>
    </source>
</evidence>
<dbReference type="AlphaFoldDB" id="E0IEN3"/>
<dbReference type="EMBL" id="AEDD01000012">
    <property type="protein sequence ID" value="EFM09121.1"/>
    <property type="molecule type" value="Genomic_DNA"/>
</dbReference>
<dbReference type="RefSeq" id="WP_006040107.1">
    <property type="nucleotide sequence ID" value="NZ_AEDD01000012.1"/>
</dbReference>
<dbReference type="OrthoDB" id="21828at2"/>
<dbReference type="PANTHER" id="PTHR30561">
    <property type="entry name" value="SMR FAMILY PROTON-DEPENDENT DRUG EFFLUX TRANSPORTER SUGE"/>
    <property type="match status" value="1"/>
</dbReference>
<dbReference type="FunFam" id="1.10.3730.20:FF:000001">
    <property type="entry name" value="Quaternary ammonium compound resistance transporter SugE"/>
    <property type="match status" value="1"/>
</dbReference>
<accession>E0IEN3</accession>
<dbReference type="STRING" id="717606.PaecuDRAFT_4124"/>
<dbReference type="Gene3D" id="1.10.3730.20">
    <property type="match status" value="1"/>
</dbReference>
<keyword evidence="2" id="KW-0813">Transport</keyword>
<keyword evidence="3" id="KW-1003">Cell membrane</keyword>
<proteinExistence type="inferred from homology"/>
<evidence type="ECO:0000256" key="3">
    <source>
        <dbReference type="ARBA" id="ARBA00022475"/>
    </source>
</evidence>
<organism evidence="9 10">
    <name type="scientific">Paenibacillus curdlanolyticus YK9</name>
    <dbReference type="NCBI Taxonomy" id="717606"/>
    <lineage>
        <taxon>Bacteria</taxon>
        <taxon>Bacillati</taxon>
        <taxon>Bacillota</taxon>
        <taxon>Bacilli</taxon>
        <taxon>Bacillales</taxon>
        <taxon>Paenibacillaceae</taxon>
        <taxon>Paenibacillus</taxon>
    </lineage>
</organism>
<feature type="transmembrane region" description="Helical" evidence="8">
    <location>
        <begin position="26"/>
        <end position="46"/>
    </location>
</feature>
<evidence type="ECO:0000256" key="4">
    <source>
        <dbReference type="ARBA" id="ARBA00022692"/>
    </source>
</evidence>
<evidence type="ECO:0000256" key="8">
    <source>
        <dbReference type="SAM" id="Phobius"/>
    </source>
</evidence>
<dbReference type="GO" id="GO:0005886">
    <property type="term" value="C:plasma membrane"/>
    <property type="evidence" value="ECO:0007669"/>
    <property type="project" value="UniProtKB-SubCell"/>
</dbReference>
<sequence length="108" mass="11511">MAWLFLIISGLGEVSGVTFTKLSDGFRKWQGTVGAILSGIVSFYCLSRALQEIPISTAYGIWTGIGSAGSVVLGMVLFRESKDWRKLVFIGMIIVGVIGLKMVGGAAH</sequence>
<keyword evidence="6 8" id="KW-0472">Membrane</keyword>
<keyword evidence="4 7" id="KW-0812">Transmembrane</keyword>
<dbReference type="Pfam" id="PF00893">
    <property type="entry name" value="Multi_Drug_Res"/>
    <property type="match status" value="1"/>
</dbReference>
<protein>
    <submittedName>
        <fullName evidence="9">Small multidrug resistance protein</fullName>
    </submittedName>
</protein>
<evidence type="ECO:0000256" key="1">
    <source>
        <dbReference type="ARBA" id="ARBA00004651"/>
    </source>
</evidence>
<name>E0IEN3_9BACL</name>